<dbReference type="InterPro" id="IPR006162">
    <property type="entry name" value="Ppantetheine_attach_site"/>
</dbReference>
<dbReference type="SUPFAM" id="SSF56801">
    <property type="entry name" value="Acetyl-CoA synthetase-like"/>
    <property type="match status" value="1"/>
</dbReference>
<dbReference type="Gene3D" id="3.40.50.720">
    <property type="entry name" value="NAD(P)-binding Rossmann-like Domain"/>
    <property type="match status" value="1"/>
</dbReference>
<dbReference type="PROSITE" id="PS00012">
    <property type="entry name" value="PHOSPHOPANTETHEINE"/>
    <property type="match status" value="1"/>
</dbReference>
<evidence type="ECO:0000313" key="5">
    <source>
        <dbReference type="Proteomes" id="UP000651452"/>
    </source>
</evidence>
<dbReference type="SUPFAM" id="SSF47336">
    <property type="entry name" value="ACP-like"/>
    <property type="match status" value="1"/>
</dbReference>
<reference evidence="4" key="2">
    <citation type="submission" date="2020-09" db="EMBL/GenBank/DDBJ databases">
        <title>Reference genome assembly for Australian Ascochyta lentis isolate Al4.</title>
        <authorList>
            <person name="Lee R.C."/>
            <person name="Farfan-Caceres L.M."/>
            <person name="Debler J.W."/>
            <person name="Williams A.H."/>
            <person name="Henares B.M."/>
        </authorList>
    </citation>
    <scope>NUCLEOTIDE SEQUENCE</scope>
    <source>
        <strain evidence="4">Al4</strain>
    </source>
</reference>
<dbReference type="Pfam" id="PF23562">
    <property type="entry name" value="AMP-binding_C_3"/>
    <property type="match status" value="1"/>
</dbReference>
<dbReference type="InterPro" id="IPR036291">
    <property type="entry name" value="NAD(P)-bd_dom_sf"/>
</dbReference>
<dbReference type="Pfam" id="PF07993">
    <property type="entry name" value="NAD_binding_4"/>
    <property type="match status" value="1"/>
</dbReference>
<dbReference type="Pfam" id="PF00501">
    <property type="entry name" value="AMP-binding"/>
    <property type="match status" value="1"/>
</dbReference>
<proteinExistence type="predicted"/>
<dbReference type="InterPro" id="IPR036736">
    <property type="entry name" value="ACP-like_sf"/>
</dbReference>
<organism evidence="4 5">
    <name type="scientific">Ascochyta lentis</name>
    <dbReference type="NCBI Taxonomy" id="205686"/>
    <lineage>
        <taxon>Eukaryota</taxon>
        <taxon>Fungi</taxon>
        <taxon>Dikarya</taxon>
        <taxon>Ascomycota</taxon>
        <taxon>Pezizomycotina</taxon>
        <taxon>Dothideomycetes</taxon>
        <taxon>Pleosporomycetidae</taxon>
        <taxon>Pleosporales</taxon>
        <taxon>Pleosporineae</taxon>
        <taxon>Didymellaceae</taxon>
        <taxon>Ascochyta</taxon>
    </lineage>
</organism>
<evidence type="ECO:0000259" key="3">
    <source>
        <dbReference type="PROSITE" id="PS50075"/>
    </source>
</evidence>
<name>A0A8H7IYL8_9PLEO</name>
<gene>
    <name evidence="4" type="ORF">EKO04_009478</name>
</gene>
<dbReference type="PANTHER" id="PTHR43439:SF2">
    <property type="entry name" value="ENZYME, PUTATIVE (JCVI)-RELATED"/>
    <property type="match status" value="1"/>
</dbReference>
<keyword evidence="5" id="KW-1185">Reference proteome</keyword>
<accession>A0A8H7IYL8</accession>
<dbReference type="PANTHER" id="PTHR43439">
    <property type="entry name" value="PHENYLACETATE-COENZYME A LIGASE"/>
    <property type="match status" value="1"/>
</dbReference>
<comment type="caution">
    <text evidence="4">The sequence shown here is derived from an EMBL/GenBank/DDBJ whole genome shotgun (WGS) entry which is preliminary data.</text>
</comment>
<sequence length="1064" mass="118165">MQTNYFVCTLGQAATLNSQPKPYTTIGQFVDYQAHRHPYLPAVGFPIPCLEQEKWEYKVLTFGDVNQGTNVFAERLFRVLHRSPKGPETVALLCHSSPEFLFTWLALMKLGYSVLLIAPQCQPAAILHLYQSCKASAFFYDIAHAERAQQTSSLAKDEDIAGFNSRLLPLQEGENVYQVISETVDPSFNTPSLDETTVAYLHHTSGTSSGLPKPMPQSHRAGLGVLPHLPRIPVKATFTTTPLYHGGIADLFRAWTSNALIWLFPGKDVPITARNICKSLGVAALYSSTEGLPEVKYFSSVPYVLQMMESDEQGLALLQGMDIVGVGGAALPAEVGDRLAKNGVNLISRFGSAECGFVMSSFRDFSADNDWQYLRNYNPAKLLNFEPREDNLAELVIRPGWPHMAKQNRPDGSFATADLFAPHPTIPDAWIYNSRADSQLTLITGKKFDPAPLEDAIATSPHLDDVLIFGTNRPYPGALLLRSEKAGEMSDRELLDAIKPAIERLNRDSQDHARIPSDMLIPLPHQERLEKSSKGTLIRRVAEARFEEVINHAYDEQISDQSSDISDEDLPEHLKGLVQSITSQSADLTEDMDLFSYGVDSIACMQLRTRLRGLIPNCNKPLPMSVIEDCGSIKRLTDYVLRMRHGESVVVEEDEEQLMRDLVKEYGSFDELPSRPATDDQPGTSNKGDVVVLTGATGALGAYILDLLQKTDTVDCIYCLVRGADEHAATERVNKALEQRGLSSLLASGMVNEKVKVVPAQLSDKRLGLSDDLYTRLAKEATSIIHVAWTVNFRLKLRSFAKDNIAGVRNLLDLALNAGRGDPPRFAYCSSTAAVMNGELDQSGRWPEKLLSDPSSASPLGYSRSKWVAEHICAAANTRTSLHGRIAIVRVGQLAGDSLSGVWNTKEAWPMMLSTANIIGCLPDLGDEALDWLPVDVAAQAFLETTREENCNQEHMPVYHVLNPHRQPTWHEMLLWLKKKADFEIVLPQDWLQRLEDSDTEHPAKKLLGLWKEAYGNGVQGSSSQRPQFAMTESKKHVPTLRDVKPLDEAYVKRVWEWVQANVR</sequence>
<dbReference type="EMBL" id="RZGK01000018">
    <property type="protein sequence ID" value="KAF9692411.1"/>
    <property type="molecule type" value="Genomic_DNA"/>
</dbReference>
<dbReference type="InterPro" id="IPR020806">
    <property type="entry name" value="PKS_PP-bd"/>
</dbReference>
<dbReference type="InterPro" id="IPR042099">
    <property type="entry name" value="ANL_N_sf"/>
</dbReference>
<evidence type="ECO:0000256" key="1">
    <source>
        <dbReference type="ARBA" id="ARBA00022450"/>
    </source>
</evidence>
<dbReference type="Proteomes" id="UP000651452">
    <property type="component" value="Unassembled WGS sequence"/>
</dbReference>
<dbReference type="InterPro" id="IPR051414">
    <property type="entry name" value="Adenylate-forming_Reductase"/>
</dbReference>
<dbReference type="GO" id="GO:0031177">
    <property type="term" value="F:phosphopantetheine binding"/>
    <property type="evidence" value="ECO:0007669"/>
    <property type="project" value="InterPro"/>
</dbReference>
<dbReference type="InterPro" id="IPR000873">
    <property type="entry name" value="AMP-dep_synth/lig_dom"/>
</dbReference>
<feature type="domain" description="Carrier" evidence="3">
    <location>
        <begin position="565"/>
        <end position="644"/>
    </location>
</feature>
<dbReference type="Gene3D" id="3.40.50.12780">
    <property type="entry name" value="N-terminal domain of ligase-like"/>
    <property type="match status" value="1"/>
</dbReference>
<dbReference type="SUPFAM" id="SSF51735">
    <property type="entry name" value="NAD(P)-binding Rossmann-fold domains"/>
    <property type="match status" value="1"/>
</dbReference>
<dbReference type="InterPro" id="IPR010080">
    <property type="entry name" value="Thioester_reductase-like_dom"/>
</dbReference>
<dbReference type="OrthoDB" id="429813at2759"/>
<dbReference type="SMART" id="SM00823">
    <property type="entry name" value="PKS_PP"/>
    <property type="match status" value="1"/>
</dbReference>
<dbReference type="AlphaFoldDB" id="A0A8H7IYL8"/>
<dbReference type="Gene3D" id="1.10.1200.10">
    <property type="entry name" value="ACP-like"/>
    <property type="match status" value="1"/>
</dbReference>
<dbReference type="Pfam" id="PF00550">
    <property type="entry name" value="PP-binding"/>
    <property type="match status" value="1"/>
</dbReference>
<reference evidence="4" key="1">
    <citation type="submission" date="2018-12" db="EMBL/GenBank/DDBJ databases">
        <authorList>
            <person name="Syme R.A."/>
            <person name="Farfan-Caceres L."/>
            <person name="Lichtenzveig J."/>
        </authorList>
    </citation>
    <scope>NUCLEOTIDE SEQUENCE</scope>
    <source>
        <strain evidence="4">Al4</strain>
    </source>
</reference>
<dbReference type="PROSITE" id="PS50075">
    <property type="entry name" value="CARRIER"/>
    <property type="match status" value="1"/>
</dbReference>
<evidence type="ECO:0000256" key="2">
    <source>
        <dbReference type="ARBA" id="ARBA00022553"/>
    </source>
</evidence>
<evidence type="ECO:0000313" key="4">
    <source>
        <dbReference type="EMBL" id="KAF9692411.1"/>
    </source>
</evidence>
<dbReference type="NCBIfam" id="TIGR01746">
    <property type="entry name" value="Thioester-redct"/>
    <property type="match status" value="1"/>
</dbReference>
<keyword evidence="1" id="KW-0596">Phosphopantetheine</keyword>
<dbReference type="InterPro" id="IPR009081">
    <property type="entry name" value="PP-bd_ACP"/>
</dbReference>
<dbReference type="InterPro" id="IPR013120">
    <property type="entry name" value="FAR_NAD-bd"/>
</dbReference>
<keyword evidence="2" id="KW-0597">Phosphoprotein</keyword>
<protein>
    <recommendedName>
        <fullName evidence="3">Carrier domain-containing protein</fullName>
    </recommendedName>
</protein>